<dbReference type="EMBL" id="CAFBLJ010000047">
    <property type="protein sequence ID" value="CAB4871361.1"/>
    <property type="molecule type" value="Genomic_DNA"/>
</dbReference>
<dbReference type="AlphaFoldDB" id="A0A6J7DLE4"/>
<evidence type="ECO:0000313" key="3">
    <source>
        <dbReference type="EMBL" id="CAB4871361.1"/>
    </source>
</evidence>
<organism evidence="3">
    <name type="scientific">freshwater metagenome</name>
    <dbReference type="NCBI Taxonomy" id="449393"/>
    <lineage>
        <taxon>unclassified sequences</taxon>
        <taxon>metagenomes</taxon>
        <taxon>ecological metagenomes</taxon>
    </lineage>
</organism>
<feature type="region of interest" description="Disordered" evidence="1">
    <location>
        <begin position="1"/>
        <end position="68"/>
    </location>
</feature>
<protein>
    <submittedName>
        <fullName evidence="3">Unannotated protein</fullName>
    </submittedName>
</protein>
<accession>A0A6J7DLE4</accession>
<gene>
    <name evidence="2" type="ORF">UFOPK2658_00973</name>
    <name evidence="3" type="ORF">UFOPK3304_01021</name>
</gene>
<reference evidence="3" key="1">
    <citation type="submission" date="2020-05" db="EMBL/GenBank/DDBJ databases">
        <authorList>
            <person name="Chiriac C."/>
            <person name="Salcher M."/>
            <person name="Ghai R."/>
            <person name="Kavagutti S V."/>
        </authorList>
    </citation>
    <scope>NUCLEOTIDE SEQUENCE</scope>
</reference>
<name>A0A6J7DLE4_9ZZZZ</name>
<evidence type="ECO:0000313" key="2">
    <source>
        <dbReference type="EMBL" id="CAB4720291.1"/>
    </source>
</evidence>
<dbReference type="EMBL" id="CAEZYH010000035">
    <property type="protein sequence ID" value="CAB4720291.1"/>
    <property type="molecule type" value="Genomic_DNA"/>
</dbReference>
<sequence>MAATLPPTDKQPIKNYAERNGDAEVDPLPTVDFEEKEVYGQSVPVLQNENCNNRRENRKTQESPWNIS</sequence>
<evidence type="ECO:0000256" key="1">
    <source>
        <dbReference type="SAM" id="MobiDB-lite"/>
    </source>
</evidence>
<feature type="compositionally biased region" description="Basic and acidic residues" evidence="1">
    <location>
        <begin position="52"/>
        <end position="61"/>
    </location>
</feature>
<proteinExistence type="predicted"/>